<evidence type="ECO:0000313" key="4">
    <source>
        <dbReference type="Proteomes" id="UP001331761"/>
    </source>
</evidence>
<evidence type="ECO:0000256" key="1">
    <source>
        <dbReference type="SAM" id="Coils"/>
    </source>
</evidence>
<reference evidence="3 4" key="1">
    <citation type="submission" date="2019-10" db="EMBL/GenBank/DDBJ databases">
        <title>Assembly and Annotation for the nematode Trichostrongylus colubriformis.</title>
        <authorList>
            <person name="Martin J."/>
        </authorList>
    </citation>
    <scope>NUCLEOTIDE SEQUENCE [LARGE SCALE GENOMIC DNA]</scope>
    <source>
        <strain evidence="3">G859</strain>
        <tissue evidence="3">Whole worm</tissue>
    </source>
</reference>
<feature type="region of interest" description="Disordered" evidence="2">
    <location>
        <begin position="1"/>
        <end position="98"/>
    </location>
</feature>
<dbReference type="InterPro" id="IPR046341">
    <property type="entry name" value="SET_dom_sf"/>
</dbReference>
<accession>A0AAN8IM04</accession>
<evidence type="ECO:0000313" key="3">
    <source>
        <dbReference type="EMBL" id="KAK5978481.1"/>
    </source>
</evidence>
<proteinExistence type="predicted"/>
<dbReference type="AlphaFoldDB" id="A0AAN8IM04"/>
<dbReference type="SUPFAM" id="SSF82199">
    <property type="entry name" value="SET domain"/>
    <property type="match status" value="1"/>
</dbReference>
<organism evidence="3 4">
    <name type="scientific">Trichostrongylus colubriformis</name>
    <name type="common">Black scour worm</name>
    <dbReference type="NCBI Taxonomy" id="6319"/>
    <lineage>
        <taxon>Eukaryota</taxon>
        <taxon>Metazoa</taxon>
        <taxon>Ecdysozoa</taxon>
        <taxon>Nematoda</taxon>
        <taxon>Chromadorea</taxon>
        <taxon>Rhabditida</taxon>
        <taxon>Rhabditina</taxon>
        <taxon>Rhabditomorpha</taxon>
        <taxon>Strongyloidea</taxon>
        <taxon>Trichostrongylidae</taxon>
        <taxon>Trichostrongylus</taxon>
    </lineage>
</organism>
<sequence>MGRRSRAVPTASRQEVECSSESSDESLYDDVVGDYEDPSAVGEPSQIAGSSQARSRRRERQPAPVAVASRAEDIQPPVARGAKTISRAPAVPSEATAEDIQPVARDIRATTTSRLAMTSPIVMEIEGESSMLERTRAAAERMQRQQEERLRQRYASMLPETADPGSVLSYMQELNSRQYDGGLGYYQTEYERQCFNLRRLAQPIQDFPWLEIRDIPSISGRGLFAKVPIRKDQVVSDYRGLFITHDERLNMRMDPADETLVGDYEVEYNVERKRYGNCIVYEDTGNGCICGRADRRKGSRTVNAATVRWSQAHVFPITGGVDVGKAQRK</sequence>
<evidence type="ECO:0000256" key="2">
    <source>
        <dbReference type="SAM" id="MobiDB-lite"/>
    </source>
</evidence>
<feature type="coiled-coil region" evidence="1">
    <location>
        <begin position="125"/>
        <end position="152"/>
    </location>
</feature>
<feature type="compositionally biased region" description="Acidic residues" evidence="2">
    <location>
        <begin position="22"/>
        <end position="37"/>
    </location>
</feature>
<gene>
    <name evidence="3" type="ORF">GCK32_003356</name>
</gene>
<dbReference type="Proteomes" id="UP001331761">
    <property type="component" value="Unassembled WGS sequence"/>
</dbReference>
<name>A0AAN8IM04_TRICO</name>
<dbReference type="EMBL" id="WIXE01009380">
    <property type="protein sequence ID" value="KAK5978481.1"/>
    <property type="molecule type" value="Genomic_DNA"/>
</dbReference>
<comment type="caution">
    <text evidence="3">The sequence shown here is derived from an EMBL/GenBank/DDBJ whole genome shotgun (WGS) entry which is preliminary data.</text>
</comment>
<keyword evidence="4" id="KW-1185">Reference proteome</keyword>
<keyword evidence="1" id="KW-0175">Coiled coil</keyword>
<dbReference type="Gene3D" id="2.170.270.10">
    <property type="entry name" value="SET domain"/>
    <property type="match status" value="1"/>
</dbReference>
<protein>
    <submittedName>
        <fullName evidence="3">Uncharacterized protein</fullName>
    </submittedName>
</protein>